<evidence type="ECO:0000256" key="6">
    <source>
        <dbReference type="ARBA" id="ARBA00023274"/>
    </source>
</evidence>
<evidence type="ECO:0000256" key="4">
    <source>
        <dbReference type="ARBA" id="ARBA00022980"/>
    </source>
</evidence>
<dbReference type="Proteomes" id="UP000748531">
    <property type="component" value="Unassembled WGS sequence"/>
</dbReference>
<protein>
    <recommendedName>
        <fullName evidence="7">Large ribosomal subunit protein mL40</fullName>
    </recommendedName>
</protein>
<accession>A0A8J4SND7</accession>
<dbReference type="InterPro" id="IPR019192">
    <property type="entry name" value="Ribosomal_mL40"/>
</dbReference>
<dbReference type="InterPro" id="IPR039145">
    <property type="entry name" value="Ribosomal_mL40_metazoa/plant"/>
</dbReference>
<comment type="similarity">
    <text evidence="2">Belongs to the mitochondrion-specific ribosomal protein mL40 family.</text>
</comment>
<evidence type="ECO:0000256" key="5">
    <source>
        <dbReference type="ARBA" id="ARBA00023128"/>
    </source>
</evidence>
<sequence length="241" mass="27953">MLGQLIKPLLQQPSARIILSSTLHCSAVLFGEPLKKKKRIDPLIEQNRLRRKVRKIEKEIKRFTRQDRQLKPIAEIEGDRQLYKQLEVRRRPPVDVNENEVDRRAVLMKDWARYQSQVAQTEYRMFKTVIRAQRRALDWLYVTSPELYKAAIQPCCTVNTTSDDSHTIPTLPLSISGPYHSPPMVHGDALDCPEVYDPPDGEAVDTTPIFQYEFELDRQFLADPKKKKLELRKTGNNASTD</sequence>
<keyword evidence="9" id="KW-1185">Reference proteome</keyword>
<keyword evidence="4 8" id="KW-0689">Ribosomal protein</keyword>
<keyword evidence="3" id="KW-0809">Transit peptide</keyword>
<dbReference type="PANTHER" id="PTHR13359">
    <property type="entry name" value="39S RIBOSOMAL PROTEIN L40, MITOCHONDRIAL"/>
    <property type="match status" value="1"/>
</dbReference>
<comment type="subcellular location">
    <subcellularLocation>
        <location evidence="1">Mitochondrion</location>
    </subcellularLocation>
</comment>
<evidence type="ECO:0000256" key="2">
    <source>
        <dbReference type="ARBA" id="ARBA00009360"/>
    </source>
</evidence>
<dbReference type="Gene3D" id="6.10.250.3440">
    <property type="match status" value="1"/>
</dbReference>
<keyword evidence="5" id="KW-0496">Mitochondrion</keyword>
<evidence type="ECO:0000313" key="9">
    <source>
        <dbReference type="Proteomes" id="UP000748531"/>
    </source>
</evidence>
<evidence type="ECO:0000256" key="3">
    <source>
        <dbReference type="ARBA" id="ARBA00022946"/>
    </source>
</evidence>
<dbReference type="PANTHER" id="PTHR13359:SF2">
    <property type="entry name" value="LARGE RIBOSOMAL SUBUNIT PROTEIN ML40"/>
    <property type="match status" value="1"/>
</dbReference>
<proteinExistence type="inferred from homology"/>
<reference evidence="8" key="1">
    <citation type="submission" date="2019-05" db="EMBL/GenBank/DDBJ databases">
        <title>Annotation for the trematode Paragonimus heterotremus.</title>
        <authorList>
            <person name="Choi Y.-J."/>
        </authorList>
    </citation>
    <scope>NUCLEOTIDE SEQUENCE</scope>
    <source>
        <strain evidence="8">LC</strain>
    </source>
</reference>
<dbReference type="GO" id="GO:0005762">
    <property type="term" value="C:mitochondrial large ribosomal subunit"/>
    <property type="evidence" value="ECO:0007669"/>
    <property type="project" value="InterPro"/>
</dbReference>
<evidence type="ECO:0000256" key="1">
    <source>
        <dbReference type="ARBA" id="ARBA00004173"/>
    </source>
</evidence>
<gene>
    <name evidence="8" type="ORF">PHET_06898</name>
</gene>
<dbReference type="OrthoDB" id="5977625at2759"/>
<comment type="caution">
    <text evidence="8">The sequence shown here is derived from an EMBL/GenBank/DDBJ whole genome shotgun (WGS) entry which is preliminary data.</text>
</comment>
<evidence type="ECO:0000256" key="7">
    <source>
        <dbReference type="ARBA" id="ARBA00035192"/>
    </source>
</evidence>
<dbReference type="AlphaFoldDB" id="A0A8J4SND7"/>
<organism evidence="8 9">
    <name type="scientific">Paragonimus heterotremus</name>
    <dbReference type="NCBI Taxonomy" id="100268"/>
    <lineage>
        <taxon>Eukaryota</taxon>
        <taxon>Metazoa</taxon>
        <taxon>Spiralia</taxon>
        <taxon>Lophotrochozoa</taxon>
        <taxon>Platyhelminthes</taxon>
        <taxon>Trematoda</taxon>
        <taxon>Digenea</taxon>
        <taxon>Plagiorchiida</taxon>
        <taxon>Troglotremata</taxon>
        <taxon>Troglotrematidae</taxon>
        <taxon>Paragonimus</taxon>
    </lineage>
</organism>
<evidence type="ECO:0000313" key="8">
    <source>
        <dbReference type="EMBL" id="KAF5399797.1"/>
    </source>
</evidence>
<keyword evidence="6" id="KW-0687">Ribonucleoprotein</keyword>
<dbReference type="Pfam" id="PF09812">
    <property type="entry name" value="MRP-L28"/>
    <property type="match status" value="1"/>
</dbReference>
<name>A0A8J4SND7_9TREM</name>
<dbReference type="EMBL" id="LUCH01003718">
    <property type="protein sequence ID" value="KAF5399797.1"/>
    <property type="molecule type" value="Genomic_DNA"/>
</dbReference>